<gene>
    <name evidence="1" type="ORF">CWI39_1793p0010</name>
</gene>
<comment type="caution">
    <text evidence="1">The sequence shown here is derived from an EMBL/GenBank/DDBJ whole genome shotgun (WGS) entry which is preliminary data.</text>
</comment>
<dbReference type="VEuPathDB" id="MicrosporidiaDB:CWI39_1793p0010"/>
<organism evidence="1 2">
    <name type="scientific">Hamiltosporidium magnivora</name>
    <dbReference type="NCBI Taxonomy" id="148818"/>
    <lineage>
        <taxon>Eukaryota</taxon>
        <taxon>Fungi</taxon>
        <taxon>Fungi incertae sedis</taxon>
        <taxon>Microsporidia</taxon>
        <taxon>Dubosqiidae</taxon>
        <taxon>Hamiltosporidium</taxon>
    </lineage>
</organism>
<dbReference type="Proteomes" id="UP000293045">
    <property type="component" value="Unassembled WGS sequence"/>
</dbReference>
<proteinExistence type="predicted"/>
<name>A0A4Q9KYK5_9MICR</name>
<accession>A0A4Q9KYK5</accession>
<reference evidence="1 2" key="1">
    <citation type="submission" date="2017-12" db="EMBL/GenBank/DDBJ databases">
        <authorList>
            <person name="Pombert J.-F."/>
            <person name="Haag K.L."/>
            <person name="Ebert D."/>
        </authorList>
    </citation>
    <scope>NUCLEOTIDE SEQUENCE [LARGE SCALE GENOMIC DNA]</scope>
    <source>
        <strain evidence="1">IL-BN-2</strain>
    </source>
</reference>
<dbReference type="AlphaFoldDB" id="A0A4Q9KYK5"/>
<dbReference type="EMBL" id="PIXR01001793">
    <property type="protein sequence ID" value="TBU00087.1"/>
    <property type="molecule type" value="Genomic_DNA"/>
</dbReference>
<evidence type="ECO:0000313" key="2">
    <source>
        <dbReference type="Proteomes" id="UP000293045"/>
    </source>
</evidence>
<sequence length="59" mass="7338">MIKYKRYFERRNMEKDIFRMNYSSKEYSSKEYKGIIVVRNIEYSSKEYKGIIVVRNIKN</sequence>
<protein>
    <submittedName>
        <fullName evidence="1">Uncharacterized protein</fullName>
    </submittedName>
</protein>
<evidence type="ECO:0000313" key="1">
    <source>
        <dbReference type="EMBL" id="TBU00087.1"/>
    </source>
</evidence>